<reference evidence="6" key="1">
    <citation type="journal article" date="2020" name="Stud. Mycol.">
        <title>101 Dothideomycetes genomes: A test case for predicting lifestyles and emergence of pathogens.</title>
        <authorList>
            <person name="Haridas S."/>
            <person name="Albert R."/>
            <person name="Binder M."/>
            <person name="Bloem J."/>
            <person name="LaButti K."/>
            <person name="Salamov A."/>
            <person name="Andreopoulos B."/>
            <person name="Baker S."/>
            <person name="Barry K."/>
            <person name="Bills G."/>
            <person name="Bluhm B."/>
            <person name="Cannon C."/>
            <person name="Castanera R."/>
            <person name="Culley D."/>
            <person name="Daum C."/>
            <person name="Ezra D."/>
            <person name="Gonzalez J."/>
            <person name="Henrissat B."/>
            <person name="Kuo A."/>
            <person name="Liang C."/>
            <person name="Lipzen A."/>
            <person name="Lutzoni F."/>
            <person name="Magnuson J."/>
            <person name="Mondo S."/>
            <person name="Nolan M."/>
            <person name="Ohm R."/>
            <person name="Pangilinan J."/>
            <person name="Park H.-J."/>
            <person name="Ramirez L."/>
            <person name="Alfaro M."/>
            <person name="Sun H."/>
            <person name="Tritt A."/>
            <person name="Yoshinaga Y."/>
            <person name="Zwiers L.-H."/>
            <person name="Turgeon B."/>
            <person name="Goodwin S."/>
            <person name="Spatafora J."/>
            <person name="Crous P."/>
            <person name="Grigoriev I."/>
        </authorList>
    </citation>
    <scope>NUCLEOTIDE SEQUENCE [LARGE SCALE GENOMIC DNA]</scope>
    <source>
        <strain evidence="6">CBS 304.66</strain>
    </source>
</reference>
<gene>
    <name evidence="5" type="ORF">CC78DRAFT_528145</name>
</gene>
<dbReference type="PANTHER" id="PTHR43986">
    <property type="entry name" value="ELONGATION FACTOR 1-GAMMA"/>
    <property type="match status" value="1"/>
</dbReference>
<accession>A0A9P4NBY9</accession>
<dbReference type="EMBL" id="ML986579">
    <property type="protein sequence ID" value="KAF2270346.1"/>
    <property type="molecule type" value="Genomic_DNA"/>
</dbReference>
<dbReference type="SFLD" id="SFLDS00019">
    <property type="entry name" value="Glutathione_Transferase_(cytos"/>
    <property type="match status" value="1"/>
</dbReference>
<dbReference type="PROSITE" id="PS50405">
    <property type="entry name" value="GST_CTER"/>
    <property type="match status" value="1"/>
</dbReference>
<comment type="similarity">
    <text evidence="1 2">Belongs to the GST superfamily.</text>
</comment>
<feature type="domain" description="GST C-terminal" evidence="4">
    <location>
        <begin position="93"/>
        <end position="225"/>
    </location>
</feature>
<dbReference type="GO" id="GO:0006414">
    <property type="term" value="P:translational elongation"/>
    <property type="evidence" value="ECO:0007669"/>
    <property type="project" value="TreeGrafter"/>
</dbReference>
<dbReference type="Proteomes" id="UP000800093">
    <property type="component" value="Unassembled WGS sequence"/>
</dbReference>
<proteinExistence type="inferred from homology"/>
<dbReference type="CDD" id="cd03044">
    <property type="entry name" value="GST_N_EF1Bgamma"/>
    <property type="match status" value="1"/>
</dbReference>
<name>A0A9P4NBY9_9PLEO</name>
<dbReference type="GO" id="GO:0005737">
    <property type="term" value="C:cytoplasm"/>
    <property type="evidence" value="ECO:0007669"/>
    <property type="project" value="TreeGrafter"/>
</dbReference>
<evidence type="ECO:0000259" key="3">
    <source>
        <dbReference type="PROSITE" id="PS50404"/>
    </source>
</evidence>
<feature type="domain" description="GST N-terminal" evidence="3">
    <location>
        <begin position="3"/>
        <end position="87"/>
    </location>
</feature>
<dbReference type="SUPFAM" id="SSF52833">
    <property type="entry name" value="Thioredoxin-like"/>
    <property type="match status" value="1"/>
</dbReference>
<evidence type="ECO:0000313" key="6">
    <source>
        <dbReference type="Proteomes" id="UP000800093"/>
    </source>
</evidence>
<dbReference type="PANTHER" id="PTHR43986:SF10">
    <property type="entry name" value="ELONGATION FACTOR EEF-1B GAMMA SUBUNIT, PUTATIVE (AFU_ORTHOLOGUE AFUA_1G17120)-RELATED"/>
    <property type="match status" value="1"/>
</dbReference>
<dbReference type="InterPro" id="IPR036282">
    <property type="entry name" value="Glutathione-S-Trfase_C_sf"/>
</dbReference>
<comment type="caution">
    <text evidence="5">The sequence shown here is derived from an EMBL/GenBank/DDBJ whole genome shotgun (WGS) entry which is preliminary data.</text>
</comment>
<dbReference type="Pfam" id="PF00043">
    <property type="entry name" value="GST_C"/>
    <property type="match status" value="1"/>
</dbReference>
<dbReference type="InterPro" id="IPR040079">
    <property type="entry name" value="Glutathione_S-Trfase"/>
</dbReference>
<dbReference type="GO" id="GO:0005634">
    <property type="term" value="C:nucleus"/>
    <property type="evidence" value="ECO:0007669"/>
    <property type="project" value="TreeGrafter"/>
</dbReference>
<evidence type="ECO:0000259" key="4">
    <source>
        <dbReference type="PROSITE" id="PS50405"/>
    </source>
</evidence>
<dbReference type="Gene3D" id="1.20.1050.10">
    <property type="match status" value="1"/>
</dbReference>
<dbReference type="Gene3D" id="3.40.30.10">
    <property type="entry name" value="Glutaredoxin"/>
    <property type="match status" value="1"/>
</dbReference>
<protein>
    <submittedName>
        <fullName evidence="5">Glutathione S-transferase</fullName>
    </submittedName>
</protein>
<dbReference type="InterPro" id="IPR010987">
    <property type="entry name" value="Glutathione-S-Trfase_C-like"/>
</dbReference>
<evidence type="ECO:0000256" key="1">
    <source>
        <dbReference type="ARBA" id="ARBA00007409"/>
    </source>
</evidence>
<dbReference type="AlphaFoldDB" id="A0A9P4NBY9"/>
<evidence type="ECO:0000313" key="5">
    <source>
        <dbReference type="EMBL" id="KAF2270346.1"/>
    </source>
</evidence>
<dbReference type="InterPro" id="IPR050802">
    <property type="entry name" value="EF-GSTs"/>
</dbReference>
<dbReference type="PROSITE" id="PS50404">
    <property type="entry name" value="GST_NTER"/>
    <property type="match status" value="1"/>
</dbReference>
<dbReference type="OrthoDB" id="249703at2759"/>
<dbReference type="Pfam" id="PF02798">
    <property type="entry name" value="GST_N"/>
    <property type="match status" value="1"/>
</dbReference>
<organism evidence="5 6">
    <name type="scientific">Lojkania enalia</name>
    <dbReference type="NCBI Taxonomy" id="147567"/>
    <lineage>
        <taxon>Eukaryota</taxon>
        <taxon>Fungi</taxon>
        <taxon>Dikarya</taxon>
        <taxon>Ascomycota</taxon>
        <taxon>Pezizomycotina</taxon>
        <taxon>Dothideomycetes</taxon>
        <taxon>Pleosporomycetidae</taxon>
        <taxon>Pleosporales</taxon>
        <taxon>Pleosporales incertae sedis</taxon>
        <taxon>Lojkania</taxon>
    </lineage>
</organism>
<keyword evidence="6" id="KW-1185">Reference proteome</keyword>
<evidence type="ECO:0000256" key="2">
    <source>
        <dbReference type="RuleBase" id="RU003494"/>
    </source>
</evidence>
<dbReference type="SFLD" id="SFLDG00358">
    <property type="entry name" value="Main_(cytGST)"/>
    <property type="match status" value="1"/>
</dbReference>
<dbReference type="SUPFAM" id="SSF47616">
    <property type="entry name" value="GST C-terminal domain-like"/>
    <property type="match status" value="1"/>
</dbReference>
<dbReference type="InterPro" id="IPR004045">
    <property type="entry name" value="Glutathione_S-Trfase_N"/>
</dbReference>
<dbReference type="InterPro" id="IPR036249">
    <property type="entry name" value="Thioredoxin-like_sf"/>
</dbReference>
<dbReference type="InterPro" id="IPR004046">
    <property type="entry name" value="GST_C"/>
</dbReference>
<sequence length="235" mass="26330">MSPFATLHTLSTILHARVTKSLAVANLNKLTLEIPSDFVYGVTNKSPSYLAKFPHGKIPALETPSGFYLSESTAIAQYLAESGPYKDQLLGRTVEERALVQMWISLADTSIFIDAGPIISQVTGRGSYASGFLVDKEEQFMRAVKRVEVHLAQEGKVWLVRDDEFSLADLSVASALYWPLKFFMDGKCREQIPNVMKWWERLLSIEEVKKGFEGPVELCEVRPPFDGSLLQARKD</sequence>